<evidence type="ECO:0000313" key="2">
    <source>
        <dbReference type="Proteomes" id="UP000603234"/>
    </source>
</evidence>
<reference evidence="1 2" key="1">
    <citation type="journal article" date="2020" name="mSystems">
        <title>Defining Genomic and Predicted Metabolic Features of the Acetobacterium Genus.</title>
        <authorList>
            <person name="Ross D.E."/>
            <person name="Marshall C.W."/>
            <person name="Gulliver D."/>
            <person name="May H.D."/>
            <person name="Norman R.S."/>
        </authorList>
    </citation>
    <scope>NUCLEOTIDE SEQUENCE [LARGE SCALE GENOMIC DNA]</scope>
    <source>
        <strain evidence="1 2">DSM 8238</strain>
    </source>
</reference>
<evidence type="ECO:0000313" key="1">
    <source>
        <dbReference type="EMBL" id="MBC3805248.1"/>
    </source>
</evidence>
<name>A0ABR6WX99_9FIRM</name>
<gene>
    <name evidence="1" type="ORF">GH808_12550</name>
</gene>
<comment type="caution">
    <text evidence="1">The sequence shown here is derived from an EMBL/GenBank/DDBJ whole genome shotgun (WGS) entry which is preliminary data.</text>
</comment>
<dbReference type="Proteomes" id="UP000603234">
    <property type="component" value="Unassembled WGS sequence"/>
</dbReference>
<sequence>MQARSAKGEMIMKDNFNSEFCQVDYVKSDNVVLLSWKKFARLDDYREPILFALNLLRQHPQSNFVVDARNGFEDDPADVAWGFSELLPQMGQTDCQYVAFIMAEVPAIEAEMDMWTKEFGKYFAIVKVEDYEQAIHKMKA</sequence>
<keyword evidence="2" id="KW-1185">Reference proteome</keyword>
<accession>A0ABR6WX99</accession>
<organism evidence="1 2">
    <name type="scientific">Acetobacterium fimetarium</name>
    <dbReference type="NCBI Taxonomy" id="52691"/>
    <lineage>
        <taxon>Bacteria</taxon>
        <taxon>Bacillati</taxon>
        <taxon>Bacillota</taxon>
        <taxon>Clostridia</taxon>
        <taxon>Eubacteriales</taxon>
        <taxon>Eubacteriaceae</taxon>
        <taxon>Acetobacterium</taxon>
    </lineage>
</organism>
<dbReference type="EMBL" id="WJBC01000022">
    <property type="protein sequence ID" value="MBC3805248.1"/>
    <property type="molecule type" value="Genomic_DNA"/>
</dbReference>
<protein>
    <submittedName>
        <fullName evidence="1">Uncharacterized protein</fullName>
    </submittedName>
</protein>
<proteinExistence type="predicted"/>